<dbReference type="PANTHER" id="PTHR12271:SF123">
    <property type="entry name" value="PROTEIN HESO1"/>
    <property type="match status" value="1"/>
</dbReference>
<gene>
    <name evidence="3" type="primary">PLEST012133</name>
    <name evidence="3" type="ORF">PLESTB_001763300</name>
</gene>
<dbReference type="OrthoDB" id="2274644at2759"/>
<protein>
    <recommendedName>
        <fullName evidence="2">Poly(A) RNA polymerase mitochondrial-like central palm domain-containing protein</fullName>
    </recommendedName>
</protein>
<comment type="caution">
    <text evidence="3">The sequence shown here is derived from an EMBL/GenBank/DDBJ whole genome shotgun (WGS) entry which is preliminary data.</text>
</comment>
<proteinExistence type="predicted"/>
<dbReference type="SUPFAM" id="SSF81631">
    <property type="entry name" value="PAP/OAS1 substrate-binding domain"/>
    <property type="match status" value="1"/>
</dbReference>
<feature type="region of interest" description="Disordered" evidence="1">
    <location>
        <begin position="371"/>
        <end position="414"/>
    </location>
</feature>
<keyword evidence="4" id="KW-1185">Reference proteome</keyword>
<feature type="compositionally biased region" description="Low complexity" evidence="1">
    <location>
        <begin position="697"/>
        <end position="716"/>
    </location>
</feature>
<dbReference type="GO" id="GO:0016779">
    <property type="term" value="F:nucleotidyltransferase activity"/>
    <property type="evidence" value="ECO:0007669"/>
    <property type="project" value="TreeGrafter"/>
</dbReference>
<feature type="region of interest" description="Disordered" evidence="1">
    <location>
        <begin position="570"/>
        <end position="850"/>
    </location>
</feature>
<dbReference type="Pfam" id="PF22600">
    <property type="entry name" value="MTPAP-like_central"/>
    <property type="match status" value="1"/>
</dbReference>
<dbReference type="PANTHER" id="PTHR12271">
    <property type="entry name" value="POLY A POLYMERASE CID PAP -RELATED"/>
    <property type="match status" value="1"/>
</dbReference>
<feature type="compositionally biased region" description="Low complexity" evidence="1">
    <location>
        <begin position="729"/>
        <end position="745"/>
    </location>
</feature>
<evidence type="ECO:0000256" key="1">
    <source>
        <dbReference type="SAM" id="MobiDB-lite"/>
    </source>
</evidence>
<dbReference type="AlphaFoldDB" id="A0A9W6FAB2"/>
<accession>A0A9W6FAB2</accession>
<dbReference type="Proteomes" id="UP001165080">
    <property type="component" value="Unassembled WGS sequence"/>
</dbReference>
<name>A0A9W6FAB2_9CHLO</name>
<feature type="compositionally biased region" description="Basic and acidic residues" evidence="1">
    <location>
        <begin position="516"/>
        <end position="530"/>
    </location>
</feature>
<dbReference type="Gene3D" id="1.10.1410.10">
    <property type="match status" value="1"/>
</dbReference>
<evidence type="ECO:0000259" key="2">
    <source>
        <dbReference type="Pfam" id="PF22600"/>
    </source>
</evidence>
<sequence length="850" mass="90198">MAGLDQLLESLVQACTPTLDDHNKRVSLIERIQRSLHRVGHVENLRVIPYGSFVSQFYTSTSDLDLAICGTYPLQRLKPGSRADIFHGGPEGDVSLHKLDRRTKAQLLREVGGRLLGAGLARRNSVEYILHARVPIVKFVDPVTGIEVDLCLGNADTGFKAWSVAQVASIHPAFGKLFRVVKVWAKAHSINDGASHMFNSWCLTLVVMSFLQTYPEPPLLPPLHELLYDSKPDMSSPRLMQGGNEFPPQVYEIMSLRTKMAQELYGSRPCKPVDQLFREFVENGGRKLRSLLAREGSFLRDTRVSAFYGEMLTRRPFASDYVLCVEDPYDDTDNTARTLGTWEGHPGTIHYITSVFERTLRHLSRHVAATCAGSDPGGPAAKMKSSAASGRVSNDGGDAASSASASSSSSSVPPSLASTAVFLFGTELLSRLPELSERLLGPGLCGWARGALAAGRPAGEVHQELLARLGAEQEFVSFESFKRRHGIKVHNEAKYATPEEKAAAAAQEAARRAAKKAREVEKRSARKARDAAQGSRDVAAQVSGVHPHQQVADDGCAEATAAAAVTAALGGKQQSQANDPDRERDAGARAQRKPRSSAAGVSSEENLPGTSPPAPAPRAPLRMPQRTQQQLEQQPRARLSSEARAVLAKALGSRSSGNGLESVGPGPGSLEATRPPPPPPPPRRRESGRSSSDGTMAATAVAAAAADTAPRRTPATGEAVSTGGGGRGPEASAAAAGAPGAAGASQQRQNDRGLLHEGVAAGEQAASMSADRTAIQQAMQGLMLGSHAKEKGPKAQQQQQPGGRGASCGGDTGQDLGVETPGAQRPRGRRRRGQRRRSSEAEAGLPPPCT</sequence>
<feature type="compositionally biased region" description="Basic residues" evidence="1">
    <location>
        <begin position="826"/>
        <end position="836"/>
    </location>
</feature>
<feature type="compositionally biased region" description="Polar residues" evidence="1">
    <location>
        <begin position="599"/>
        <end position="609"/>
    </location>
</feature>
<feature type="compositionally biased region" description="Gly residues" evidence="1">
    <location>
        <begin position="802"/>
        <end position="812"/>
    </location>
</feature>
<evidence type="ECO:0000313" key="3">
    <source>
        <dbReference type="EMBL" id="GLC61501.1"/>
    </source>
</evidence>
<feature type="domain" description="Poly(A) RNA polymerase mitochondrial-like central palm" evidence="2">
    <location>
        <begin position="4"/>
        <end position="155"/>
    </location>
</feature>
<dbReference type="InterPro" id="IPR054708">
    <property type="entry name" value="MTPAP-like_central"/>
</dbReference>
<feature type="compositionally biased region" description="Low complexity" evidence="1">
    <location>
        <begin position="399"/>
        <end position="414"/>
    </location>
</feature>
<organism evidence="3 4">
    <name type="scientific">Pleodorina starrii</name>
    <dbReference type="NCBI Taxonomy" id="330485"/>
    <lineage>
        <taxon>Eukaryota</taxon>
        <taxon>Viridiplantae</taxon>
        <taxon>Chlorophyta</taxon>
        <taxon>core chlorophytes</taxon>
        <taxon>Chlorophyceae</taxon>
        <taxon>CS clade</taxon>
        <taxon>Chlamydomonadales</taxon>
        <taxon>Volvocaceae</taxon>
        <taxon>Pleodorina</taxon>
    </lineage>
</organism>
<reference evidence="3 4" key="1">
    <citation type="journal article" date="2023" name="Commun. Biol.">
        <title>Reorganization of the ancestral sex-determining regions during the evolution of trioecy in Pleodorina starrii.</title>
        <authorList>
            <person name="Takahashi K."/>
            <person name="Suzuki S."/>
            <person name="Kawai-Toyooka H."/>
            <person name="Yamamoto K."/>
            <person name="Hamaji T."/>
            <person name="Ootsuki R."/>
            <person name="Yamaguchi H."/>
            <person name="Kawachi M."/>
            <person name="Higashiyama T."/>
            <person name="Nozaki H."/>
        </authorList>
    </citation>
    <scope>NUCLEOTIDE SEQUENCE [LARGE SCALE GENOMIC DNA]</scope>
    <source>
        <strain evidence="3 4">NIES-4479</strain>
    </source>
</reference>
<evidence type="ECO:0000313" key="4">
    <source>
        <dbReference type="Proteomes" id="UP001165080"/>
    </source>
</evidence>
<dbReference type="CDD" id="cd05402">
    <property type="entry name" value="NT_PAP_TUTase"/>
    <property type="match status" value="1"/>
</dbReference>
<feature type="compositionally biased region" description="Low complexity" evidence="1">
    <location>
        <begin position="619"/>
        <end position="638"/>
    </location>
</feature>
<dbReference type="EMBL" id="BRXU01000047">
    <property type="protein sequence ID" value="GLC61501.1"/>
    <property type="molecule type" value="Genomic_DNA"/>
</dbReference>
<feature type="region of interest" description="Disordered" evidence="1">
    <location>
        <begin position="498"/>
        <end position="553"/>
    </location>
</feature>
<dbReference type="GO" id="GO:0031123">
    <property type="term" value="P:RNA 3'-end processing"/>
    <property type="evidence" value="ECO:0007669"/>
    <property type="project" value="TreeGrafter"/>
</dbReference>
<dbReference type="SUPFAM" id="SSF81301">
    <property type="entry name" value="Nucleotidyltransferase"/>
    <property type="match status" value="1"/>
</dbReference>
<dbReference type="Gene3D" id="3.30.460.10">
    <property type="entry name" value="Beta Polymerase, domain 2"/>
    <property type="match status" value="1"/>
</dbReference>
<dbReference type="InterPro" id="IPR043519">
    <property type="entry name" value="NT_sf"/>
</dbReference>